<evidence type="ECO:0008006" key="3">
    <source>
        <dbReference type="Google" id="ProtNLM"/>
    </source>
</evidence>
<sequence length="155" mass="18135">MKWLTREWASGGLDDDEWDQRWEEYQAHNDEVLPRLSNGAERLIQEINLHDAQIHAFEHRVDNDLVIRALTGDLQVGYQFIELTFHDSQLRLEPGSTLESLRLLHDETEILYDEVDVEADGRFVHRVLLWPQGEYEVVFTSLAEQREPAAPSARR</sequence>
<reference evidence="1 2" key="1">
    <citation type="journal article" date="2019" name="Int. J. Syst. Evol. Microbiol.">
        <title>The Global Catalogue of Microorganisms (GCM) 10K type strain sequencing project: providing services to taxonomists for standard genome sequencing and annotation.</title>
        <authorList>
            <consortium name="The Broad Institute Genomics Platform"/>
            <consortium name="The Broad Institute Genome Sequencing Center for Infectious Disease"/>
            <person name="Wu L."/>
            <person name="Ma J."/>
        </authorList>
    </citation>
    <scope>NUCLEOTIDE SEQUENCE [LARGE SCALE GENOMIC DNA]</scope>
    <source>
        <strain evidence="1 2">JCM 14323</strain>
    </source>
</reference>
<dbReference type="EMBL" id="BAAANK010000012">
    <property type="protein sequence ID" value="GAA1845695.1"/>
    <property type="molecule type" value="Genomic_DNA"/>
</dbReference>
<name>A0ABN2MZE1_9MICO</name>
<organism evidence="1 2">
    <name type="scientific">Agromyces salentinus</name>
    <dbReference type="NCBI Taxonomy" id="269421"/>
    <lineage>
        <taxon>Bacteria</taxon>
        <taxon>Bacillati</taxon>
        <taxon>Actinomycetota</taxon>
        <taxon>Actinomycetes</taxon>
        <taxon>Micrococcales</taxon>
        <taxon>Microbacteriaceae</taxon>
        <taxon>Agromyces</taxon>
    </lineage>
</organism>
<evidence type="ECO:0000313" key="1">
    <source>
        <dbReference type="EMBL" id="GAA1845695.1"/>
    </source>
</evidence>
<dbReference type="Proteomes" id="UP001501746">
    <property type="component" value="Unassembled WGS sequence"/>
</dbReference>
<comment type="caution">
    <text evidence="1">The sequence shown here is derived from an EMBL/GenBank/DDBJ whole genome shotgun (WGS) entry which is preliminary data.</text>
</comment>
<accession>A0ABN2MZE1</accession>
<gene>
    <name evidence="1" type="ORF">GCM10009750_34980</name>
</gene>
<protein>
    <recommendedName>
        <fullName evidence="3">DUF4440 domain-containing protein</fullName>
    </recommendedName>
</protein>
<proteinExistence type="predicted"/>
<evidence type="ECO:0000313" key="2">
    <source>
        <dbReference type="Proteomes" id="UP001501746"/>
    </source>
</evidence>
<keyword evidence="2" id="KW-1185">Reference proteome</keyword>